<feature type="compositionally biased region" description="Basic and acidic residues" evidence="5">
    <location>
        <begin position="305"/>
        <end position="337"/>
    </location>
</feature>
<evidence type="ECO:0000256" key="1">
    <source>
        <dbReference type="ARBA" id="ARBA00004123"/>
    </source>
</evidence>
<evidence type="ECO:0000313" key="6">
    <source>
        <dbReference type="EMBL" id="KAF2800114.1"/>
    </source>
</evidence>
<dbReference type="Gene3D" id="3.90.1030.20">
    <property type="entry name" value="DNA polymerase delta, p66 (Cdc27) subunit, wHTH domain"/>
    <property type="match status" value="1"/>
</dbReference>
<dbReference type="GO" id="GO:0006271">
    <property type="term" value="P:DNA strand elongation involved in DNA replication"/>
    <property type="evidence" value="ECO:0007669"/>
    <property type="project" value="TreeGrafter"/>
</dbReference>
<evidence type="ECO:0000256" key="2">
    <source>
        <dbReference type="ARBA" id="ARBA00017589"/>
    </source>
</evidence>
<feature type="compositionally biased region" description="Acidic residues" evidence="5">
    <location>
        <begin position="338"/>
        <end position="355"/>
    </location>
</feature>
<keyword evidence="4" id="KW-0539">Nucleus</keyword>
<evidence type="ECO:0000313" key="7">
    <source>
        <dbReference type="Proteomes" id="UP000799757"/>
    </source>
</evidence>
<dbReference type="GO" id="GO:0006297">
    <property type="term" value="P:nucleotide-excision repair, DNA gap filling"/>
    <property type="evidence" value="ECO:0007669"/>
    <property type="project" value="TreeGrafter"/>
</dbReference>
<dbReference type="GO" id="GO:0043625">
    <property type="term" value="C:delta DNA polymerase complex"/>
    <property type="evidence" value="ECO:0007669"/>
    <property type="project" value="InterPro"/>
</dbReference>
<accession>A0A6A6XWG9</accession>
<dbReference type="Pfam" id="PF09507">
    <property type="entry name" value="CDC27"/>
    <property type="match status" value="1"/>
</dbReference>
<sequence>MADTYKEYLAARVINDGRPVTYRLLSRAIKVNVNIAKQMLYEFHSNQNAKKPKSVHATYLITGRKGDFKHTNGTNGRDGEDTLMQSSPPYMSSIPSSMPEPEEPSEIVVPKTSIVLVREEELEKTKAEFDEVTSIHIYSLESGPIENLNILSVCNHEIATEHANEDPLEQWRTLGSIHNPYIKRRVAKYSPPLPATASKAAPKPAPKPSVTTQPKGNDVAGLVRRGSASEDNTSGRSTPQPTVGASNTLKKSDSKVPLKRNVSDIFKSFAKAKPKAKEAEKSKETTPAPPEDDQMEGMSEDEGDRNDTPEVKFDDEKAAAARKAREDREETLRKMMEADDDDDMPDAPLTEENDSQDAPLDKASTSKPAESDHVIVQGGRRRGRRRVMKKVTGKNEDGYIVTKEEAAWESFSEAEPEPKKHKPAPVKPVSTAKGKKTGKPGQGNIASFFKKS</sequence>
<gene>
    <name evidence="6" type="ORF">K505DRAFT_264560</name>
</gene>
<evidence type="ECO:0000256" key="4">
    <source>
        <dbReference type="ARBA" id="ARBA00023242"/>
    </source>
</evidence>
<dbReference type="GO" id="GO:1904161">
    <property type="term" value="P:DNA synthesis involved in UV-damage excision repair"/>
    <property type="evidence" value="ECO:0007669"/>
    <property type="project" value="TreeGrafter"/>
</dbReference>
<evidence type="ECO:0000256" key="3">
    <source>
        <dbReference type="ARBA" id="ARBA00022705"/>
    </source>
</evidence>
<feature type="compositionally biased region" description="Low complexity" evidence="5">
    <location>
        <begin position="86"/>
        <end position="99"/>
    </location>
</feature>
<dbReference type="AlphaFoldDB" id="A0A6A6XWG9"/>
<feature type="compositionally biased region" description="Polar residues" evidence="5">
    <location>
        <begin position="229"/>
        <end position="249"/>
    </location>
</feature>
<feature type="compositionally biased region" description="Basic and acidic residues" evidence="5">
    <location>
        <begin position="275"/>
        <end position="284"/>
    </location>
</feature>
<name>A0A6A6XWG9_9PLEO</name>
<proteinExistence type="predicted"/>
<dbReference type="EMBL" id="MU001753">
    <property type="protein sequence ID" value="KAF2800114.1"/>
    <property type="molecule type" value="Genomic_DNA"/>
</dbReference>
<dbReference type="InterPro" id="IPR041913">
    <property type="entry name" value="POLD3_sf"/>
</dbReference>
<comment type="subcellular location">
    <subcellularLocation>
        <location evidence="1">Nucleus</location>
    </subcellularLocation>
</comment>
<dbReference type="Proteomes" id="UP000799757">
    <property type="component" value="Unassembled WGS sequence"/>
</dbReference>
<feature type="region of interest" description="Disordered" evidence="5">
    <location>
        <begin position="408"/>
        <end position="452"/>
    </location>
</feature>
<reference evidence="6" key="1">
    <citation type="journal article" date="2020" name="Stud. Mycol.">
        <title>101 Dothideomycetes genomes: a test case for predicting lifestyles and emergence of pathogens.</title>
        <authorList>
            <person name="Haridas S."/>
            <person name="Albert R."/>
            <person name="Binder M."/>
            <person name="Bloem J."/>
            <person name="Labutti K."/>
            <person name="Salamov A."/>
            <person name="Andreopoulos B."/>
            <person name="Baker S."/>
            <person name="Barry K."/>
            <person name="Bills G."/>
            <person name="Bluhm B."/>
            <person name="Cannon C."/>
            <person name="Castanera R."/>
            <person name="Culley D."/>
            <person name="Daum C."/>
            <person name="Ezra D."/>
            <person name="Gonzalez J."/>
            <person name="Henrissat B."/>
            <person name="Kuo A."/>
            <person name="Liang C."/>
            <person name="Lipzen A."/>
            <person name="Lutzoni F."/>
            <person name="Magnuson J."/>
            <person name="Mondo S."/>
            <person name="Nolan M."/>
            <person name="Ohm R."/>
            <person name="Pangilinan J."/>
            <person name="Park H.-J."/>
            <person name="Ramirez L."/>
            <person name="Alfaro M."/>
            <person name="Sun H."/>
            <person name="Tritt A."/>
            <person name="Yoshinaga Y."/>
            <person name="Zwiers L.-H."/>
            <person name="Turgeon B."/>
            <person name="Goodwin S."/>
            <person name="Spatafora J."/>
            <person name="Crous P."/>
            <person name="Grigoriev I."/>
        </authorList>
    </citation>
    <scope>NUCLEOTIDE SEQUENCE</scope>
    <source>
        <strain evidence="6">CBS 109.77</strain>
    </source>
</reference>
<feature type="region of interest" description="Disordered" evidence="5">
    <location>
        <begin position="269"/>
        <end position="391"/>
    </location>
</feature>
<evidence type="ECO:0000256" key="5">
    <source>
        <dbReference type="SAM" id="MobiDB-lite"/>
    </source>
</evidence>
<keyword evidence="7" id="KW-1185">Reference proteome</keyword>
<feature type="compositionally biased region" description="Acidic residues" evidence="5">
    <location>
        <begin position="290"/>
        <end position="304"/>
    </location>
</feature>
<dbReference type="InterPro" id="IPR019038">
    <property type="entry name" value="POLD3"/>
</dbReference>
<dbReference type="PANTHER" id="PTHR17598">
    <property type="entry name" value="DNA POLYMERASE DELTA SUBUNIT 3"/>
    <property type="match status" value="1"/>
</dbReference>
<feature type="compositionally biased region" description="Basic residues" evidence="5">
    <location>
        <begin position="379"/>
        <end position="391"/>
    </location>
</feature>
<organism evidence="6 7">
    <name type="scientific">Melanomma pulvis-pyrius CBS 109.77</name>
    <dbReference type="NCBI Taxonomy" id="1314802"/>
    <lineage>
        <taxon>Eukaryota</taxon>
        <taxon>Fungi</taxon>
        <taxon>Dikarya</taxon>
        <taxon>Ascomycota</taxon>
        <taxon>Pezizomycotina</taxon>
        <taxon>Dothideomycetes</taxon>
        <taxon>Pleosporomycetidae</taxon>
        <taxon>Pleosporales</taxon>
        <taxon>Melanommataceae</taxon>
        <taxon>Melanomma</taxon>
    </lineage>
</organism>
<protein>
    <recommendedName>
        <fullName evidence="2">DNA polymerase delta subunit 3</fullName>
    </recommendedName>
</protein>
<feature type="region of interest" description="Disordered" evidence="5">
    <location>
        <begin position="67"/>
        <end position="106"/>
    </location>
</feature>
<dbReference type="OrthoDB" id="514823at2759"/>
<feature type="region of interest" description="Disordered" evidence="5">
    <location>
        <begin position="193"/>
        <end position="257"/>
    </location>
</feature>
<dbReference type="PANTHER" id="PTHR17598:SF13">
    <property type="entry name" value="DNA POLYMERASE DELTA SUBUNIT 3"/>
    <property type="match status" value="1"/>
</dbReference>
<dbReference type="GO" id="GO:0003887">
    <property type="term" value="F:DNA-directed DNA polymerase activity"/>
    <property type="evidence" value="ECO:0007669"/>
    <property type="project" value="TreeGrafter"/>
</dbReference>
<keyword evidence="3" id="KW-0235">DNA replication</keyword>